<comment type="caution">
    <text evidence="8">The sequence shown here is derived from an EMBL/GenBank/DDBJ whole genome shotgun (WGS) entry which is preliminary data.</text>
</comment>
<dbReference type="SUPFAM" id="SSF52540">
    <property type="entry name" value="P-loop containing nucleoside triphosphate hydrolases"/>
    <property type="match status" value="1"/>
</dbReference>
<feature type="domain" description="TANC1/2-like winged helix" evidence="7">
    <location>
        <begin position="599"/>
        <end position="752"/>
    </location>
</feature>
<dbReference type="InterPro" id="IPR058056">
    <property type="entry name" value="WH_TANC1/2"/>
</dbReference>
<evidence type="ECO:0000313" key="8">
    <source>
        <dbReference type="EMBL" id="KAL2076492.1"/>
    </source>
</evidence>
<dbReference type="InterPro" id="IPR050889">
    <property type="entry name" value="Dendritic_Spine_Reg/Scaffold"/>
</dbReference>
<dbReference type="PANTHER" id="PTHR24166">
    <property type="entry name" value="ROLLING PEBBLES, ISOFORM B"/>
    <property type="match status" value="1"/>
</dbReference>
<evidence type="ECO:0000313" key="9">
    <source>
        <dbReference type="Proteomes" id="UP001591681"/>
    </source>
</evidence>
<reference evidence="8 9" key="1">
    <citation type="submission" date="2024-09" db="EMBL/GenBank/DDBJ databases">
        <title>A chromosome-level genome assembly of Gray's grenadier anchovy, Coilia grayii.</title>
        <authorList>
            <person name="Fu Z."/>
        </authorList>
    </citation>
    <scope>NUCLEOTIDE SEQUENCE [LARGE SCALE GENOMIC DNA]</scope>
    <source>
        <strain evidence="8">G4</strain>
        <tissue evidence="8">Muscle</tissue>
    </source>
</reference>
<dbReference type="InterPro" id="IPR058018">
    <property type="entry name" value="AAA_lid_TANC1/2"/>
</dbReference>
<feature type="region of interest" description="Disordered" evidence="5">
    <location>
        <begin position="304"/>
        <end position="337"/>
    </location>
</feature>
<protein>
    <recommendedName>
        <fullName evidence="10">Protein TANC2</fullName>
    </recommendedName>
</protein>
<dbReference type="InterPro" id="IPR027417">
    <property type="entry name" value="P-loop_NTPase"/>
</dbReference>
<dbReference type="SUPFAM" id="SSF48403">
    <property type="entry name" value="Ankyrin repeat"/>
    <property type="match status" value="1"/>
</dbReference>
<dbReference type="Pfam" id="PF25521">
    <property type="entry name" value="WHD_TANC1"/>
    <property type="match status" value="1"/>
</dbReference>
<accession>A0ABD1INA4</accession>
<keyword evidence="3" id="KW-0802">TPR repeat</keyword>
<evidence type="ECO:0000256" key="5">
    <source>
        <dbReference type="SAM" id="MobiDB-lite"/>
    </source>
</evidence>
<dbReference type="EMBL" id="JBHFQA010000323">
    <property type="protein sequence ID" value="KAL2076492.1"/>
    <property type="molecule type" value="Genomic_DNA"/>
</dbReference>
<gene>
    <name evidence="8" type="ORF">ACEWY4_027911</name>
</gene>
<evidence type="ECO:0000256" key="2">
    <source>
        <dbReference type="ARBA" id="ARBA00022737"/>
    </source>
</evidence>
<keyword evidence="4" id="KW-0040">ANK repeat</keyword>
<dbReference type="Gene3D" id="1.25.40.20">
    <property type="entry name" value="Ankyrin repeat-containing domain"/>
    <property type="match status" value="1"/>
</dbReference>
<evidence type="ECO:0000256" key="3">
    <source>
        <dbReference type="ARBA" id="ARBA00022803"/>
    </source>
</evidence>
<dbReference type="InterPro" id="IPR036770">
    <property type="entry name" value="Ankyrin_rpt-contain_sf"/>
</dbReference>
<keyword evidence="9" id="KW-1185">Reference proteome</keyword>
<keyword evidence="1" id="KW-0597">Phosphoprotein</keyword>
<dbReference type="Proteomes" id="UP001591681">
    <property type="component" value="Unassembled WGS sequence"/>
</dbReference>
<dbReference type="PANTHER" id="PTHR24166:SF21">
    <property type="entry name" value="PROTEIN TANC2"/>
    <property type="match status" value="1"/>
</dbReference>
<evidence type="ECO:0000259" key="6">
    <source>
        <dbReference type="Pfam" id="PF25520"/>
    </source>
</evidence>
<evidence type="ECO:0000259" key="7">
    <source>
        <dbReference type="Pfam" id="PF25521"/>
    </source>
</evidence>
<evidence type="ECO:0000256" key="1">
    <source>
        <dbReference type="ARBA" id="ARBA00022553"/>
    </source>
</evidence>
<organism evidence="8 9">
    <name type="scientific">Coilia grayii</name>
    <name type="common">Gray's grenadier anchovy</name>
    <dbReference type="NCBI Taxonomy" id="363190"/>
    <lineage>
        <taxon>Eukaryota</taxon>
        <taxon>Metazoa</taxon>
        <taxon>Chordata</taxon>
        <taxon>Craniata</taxon>
        <taxon>Vertebrata</taxon>
        <taxon>Euteleostomi</taxon>
        <taxon>Actinopterygii</taxon>
        <taxon>Neopterygii</taxon>
        <taxon>Teleostei</taxon>
        <taxon>Clupei</taxon>
        <taxon>Clupeiformes</taxon>
        <taxon>Clupeoidei</taxon>
        <taxon>Engraulidae</taxon>
        <taxon>Coilinae</taxon>
        <taxon>Coilia</taxon>
    </lineage>
</organism>
<name>A0ABD1INA4_9TELE</name>
<dbReference type="Pfam" id="PF25520">
    <property type="entry name" value="AAA_lid_TANC1"/>
    <property type="match status" value="1"/>
</dbReference>
<sequence>MGLLDELHLGPGSLLWASWTSSILALWHYYGPPGRAPSGAWGIIMGLLDELHLGPGALLWASWTSSIWGLGHYYGPPGRAPSGAWGIIMGLLDELHLGLGALLWSSWTGCAGGGAAGDWEELRPVCSAVVAYVGDLTNELIHLPLNTGDLPNELIIHMPLNTGDLPNELIIHMPLNTATSSAHLEDLAYLDEQRHAPLRTSLRIPRQSTGAARAAQDLRVRFAPYRPPDIALKPLLFEVPSLSTDAAFTGRHWLYQEVEAGLRSADPTANRGVVIVGNVGFGKTAIVSRLVALSCHGNRMRHIASDSPHASPKHGDTLSLGQPQSAHGTLVGGSCPGTPEMRRRQEEALRRLASQVVAYHYCQADNAYTCLVPEFVHNVAALLCRAPQLMCYREQLLREPHLQSTLSLRSCVQDPLSAFRRGVLDPLHILHRERKMACEDDLVILIDGLNEAEFHKPDYGDTIVSFLCKTIDRFPPWLKLLVTVRTSLQEVTNPLPFHRISLDTLEENDAIDGDLQAYILQRIHSSPEIQSNIALNGRMDNSALAKLSSHLKALSRGSYLYLKLTLDLIQKGYLVLKSSSYKVVPVSLAEVYLLLLNMRFPTQSSFERALPLLNVAVASLHPLTDEQAFGAVNAGAVQGGVMDWEDFLQRAELLSPFLVRRRDGTRMFLHPSFRDWLIWREEGEKTKFLCDPRSGHTLLAFWFSRQEGKLNRQQTIELGHHILKAHIFKGLSKKVGVSSSVLQGLWVSYSTEGLSAALASLRNLYTPNIKVSRLLILGGANVDYRTEVLSNAPVLCVQAHLGYAETVGLLLECGASVDATSESGTSALGYAAAAGHLAIVTALCARKAKVTQRPLWPHCTLNVYFITHQTKHSAPCGHTACCMFTSLLTKVNTAPPVAKPHAECLLHYLTNQTQRPLWPNHMLNVYFIT</sequence>
<dbReference type="AlphaFoldDB" id="A0ABD1INA4"/>
<evidence type="ECO:0000256" key="4">
    <source>
        <dbReference type="ARBA" id="ARBA00023043"/>
    </source>
</evidence>
<feature type="domain" description="TANC1/2-like AAA+ ATPase lid" evidence="6">
    <location>
        <begin position="503"/>
        <end position="597"/>
    </location>
</feature>
<proteinExistence type="predicted"/>
<keyword evidence="2" id="KW-0677">Repeat</keyword>
<evidence type="ECO:0008006" key="10">
    <source>
        <dbReference type="Google" id="ProtNLM"/>
    </source>
</evidence>